<gene>
    <name evidence="2" type="ORF">HMPREF2086_00038</name>
</gene>
<dbReference type="STRING" id="1357400.HMPREF2086_00038"/>
<keyword evidence="1" id="KW-1133">Transmembrane helix</keyword>
<evidence type="ECO:0000313" key="3">
    <source>
        <dbReference type="Proteomes" id="UP000018731"/>
    </source>
</evidence>
<evidence type="ECO:0008006" key="4">
    <source>
        <dbReference type="Google" id="ProtNLM"/>
    </source>
</evidence>
<protein>
    <recommendedName>
        <fullName evidence="4">TM2 domain-containing protein</fullName>
    </recommendedName>
</protein>
<comment type="caution">
    <text evidence="2">The sequence shown here is derived from an EMBL/GenBank/DDBJ whole genome shotgun (WGS) entry which is preliminary data.</text>
</comment>
<evidence type="ECO:0000256" key="1">
    <source>
        <dbReference type="SAM" id="Phobius"/>
    </source>
</evidence>
<evidence type="ECO:0000313" key="2">
    <source>
        <dbReference type="EMBL" id="ETD24706.1"/>
    </source>
</evidence>
<proteinExistence type="predicted"/>
<name>V8CDA2_9HELI</name>
<keyword evidence="1" id="KW-0472">Membrane</keyword>
<dbReference type="OrthoDB" id="2004788at2"/>
<sequence length="150" mass="16735">MSANPQQIALLSMTLENKLNEQGRIYALKQCEEADEKTLLGISSIAFKNPLIGLLLQIFLGVFGVGRFYKGKGVDIALGIAFIIGACMVCAMLGYGLFSEDEVILIVFCVLVVIYTIAVYVDSYFVYRGIQSDNLLRLQEYLFFSKHNDK</sequence>
<dbReference type="RefSeq" id="WP_023926708.1">
    <property type="nucleotide sequence ID" value="NZ_KI669454.1"/>
</dbReference>
<dbReference type="PATRIC" id="fig|1357400.3.peg.61"/>
<organism evidence="2 3">
    <name type="scientific">Helicobacter macacae MIT 99-5501</name>
    <dbReference type="NCBI Taxonomy" id="1357400"/>
    <lineage>
        <taxon>Bacteria</taxon>
        <taxon>Pseudomonadati</taxon>
        <taxon>Campylobacterota</taxon>
        <taxon>Epsilonproteobacteria</taxon>
        <taxon>Campylobacterales</taxon>
        <taxon>Helicobacteraceae</taxon>
        <taxon>Helicobacter</taxon>
    </lineage>
</organism>
<dbReference type="AlphaFoldDB" id="V8CDA2"/>
<dbReference type="EMBL" id="AZJI01000001">
    <property type="protein sequence ID" value="ETD24706.1"/>
    <property type="molecule type" value="Genomic_DNA"/>
</dbReference>
<accession>V8CDA2</accession>
<feature type="transmembrane region" description="Helical" evidence="1">
    <location>
        <begin position="76"/>
        <end position="98"/>
    </location>
</feature>
<reference evidence="2 3" key="1">
    <citation type="journal article" date="2014" name="Genome Announc.">
        <title>Draft genome sequences of six enterohepatic helicobacter species isolated from humans and one from rhesus macaques.</title>
        <authorList>
            <person name="Shen Z."/>
            <person name="Sheh A."/>
            <person name="Young S.K."/>
            <person name="Abouelliel A."/>
            <person name="Ward D.V."/>
            <person name="Earl A.M."/>
            <person name="Fox J.G."/>
        </authorList>
    </citation>
    <scope>NUCLEOTIDE SEQUENCE [LARGE SCALE GENOMIC DNA]</scope>
    <source>
        <strain evidence="2 3">MIT 99-5501</strain>
    </source>
</reference>
<keyword evidence="3" id="KW-1185">Reference proteome</keyword>
<dbReference type="HOGENOM" id="CLU_081297_7_0_7"/>
<dbReference type="Proteomes" id="UP000018731">
    <property type="component" value="Unassembled WGS sequence"/>
</dbReference>
<feature type="transmembrane region" description="Helical" evidence="1">
    <location>
        <begin position="104"/>
        <end position="127"/>
    </location>
</feature>
<keyword evidence="1" id="KW-0812">Transmembrane</keyword>